<dbReference type="EMBL" id="JAZGQO010000014">
    <property type="protein sequence ID" value="KAK6170088.1"/>
    <property type="molecule type" value="Genomic_DNA"/>
</dbReference>
<gene>
    <name evidence="6" type="ORF">SNE40_018566</name>
</gene>
<protein>
    <recommendedName>
        <fullName evidence="8">Transcription cofactor vestigial-like protein 2</fullName>
    </recommendedName>
</protein>
<evidence type="ECO:0000256" key="5">
    <source>
        <dbReference type="SAM" id="MobiDB-lite"/>
    </source>
</evidence>
<name>A0AAN8J7M9_PATCE</name>
<comment type="subcellular location">
    <subcellularLocation>
        <location evidence="1">Nucleus</location>
    </subcellularLocation>
</comment>
<dbReference type="AlphaFoldDB" id="A0AAN8J7M9"/>
<keyword evidence="7" id="KW-1185">Reference proteome</keyword>
<sequence>MSCVEVMYQPYGASFPYSRSATDAVQAFGVPRMHEPLDLGSYPGPSTSSTIVKDEDSEREIQPKETHYLNANCVLLTYFSGDISTVVDDHFSRALSQTSGGSFGLETTGSKTLSCKEPSPWAQRNFPPSFWNSSYQPASSLMSSHHDFQFSSNPYLASSLHGITGLHQDPWHYSLSSQPHGVTYPHRPMHYDLSYPSMASTSRFSQNYGTLFMQPSMRTNQFSAMSGQCDISKASEHTRSRFGDHRLGSDFAAAHTALTGLESSISEAGKDLYWF</sequence>
<dbReference type="Proteomes" id="UP001347796">
    <property type="component" value="Unassembled WGS sequence"/>
</dbReference>
<reference evidence="6 7" key="1">
    <citation type="submission" date="2024-01" db="EMBL/GenBank/DDBJ databases">
        <title>The genome of the rayed Mediterranean limpet Patella caerulea (Linnaeus, 1758).</title>
        <authorList>
            <person name="Anh-Thu Weber A."/>
            <person name="Halstead-Nussloch G."/>
        </authorList>
    </citation>
    <scope>NUCLEOTIDE SEQUENCE [LARGE SCALE GENOMIC DNA]</scope>
    <source>
        <strain evidence="6">AATW-2023a</strain>
        <tissue evidence="6">Whole specimen</tissue>
    </source>
</reference>
<dbReference type="Pfam" id="PF07545">
    <property type="entry name" value="Vg_Tdu"/>
    <property type="match status" value="1"/>
</dbReference>
<dbReference type="PANTHER" id="PTHR15950">
    <property type="entry name" value="TRANSCRIPTION COFACTOR VESTIGIAL-LIKE PROTEIN"/>
    <property type="match status" value="1"/>
</dbReference>
<evidence type="ECO:0000256" key="3">
    <source>
        <dbReference type="ARBA" id="ARBA00023163"/>
    </source>
</evidence>
<evidence type="ECO:0000256" key="1">
    <source>
        <dbReference type="ARBA" id="ARBA00004123"/>
    </source>
</evidence>
<keyword evidence="3" id="KW-0804">Transcription</keyword>
<evidence type="ECO:0000313" key="6">
    <source>
        <dbReference type="EMBL" id="KAK6170088.1"/>
    </source>
</evidence>
<dbReference type="GO" id="GO:0005634">
    <property type="term" value="C:nucleus"/>
    <property type="evidence" value="ECO:0007669"/>
    <property type="project" value="UniProtKB-SubCell"/>
</dbReference>
<dbReference type="PANTHER" id="PTHR15950:SF15">
    <property type="entry name" value="PROTEIN VESTIGIAL"/>
    <property type="match status" value="1"/>
</dbReference>
<proteinExistence type="predicted"/>
<keyword evidence="4" id="KW-0539">Nucleus</keyword>
<dbReference type="GO" id="GO:0006355">
    <property type="term" value="P:regulation of DNA-templated transcription"/>
    <property type="evidence" value="ECO:0007669"/>
    <property type="project" value="InterPro"/>
</dbReference>
<evidence type="ECO:0000256" key="4">
    <source>
        <dbReference type="ARBA" id="ARBA00023242"/>
    </source>
</evidence>
<keyword evidence="2" id="KW-0805">Transcription regulation</keyword>
<accession>A0AAN8J7M9</accession>
<evidence type="ECO:0000313" key="7">
    <source>
        <dbReference type="Proteomes" id="UP001347796"/>
    </source>
</evidence>
<comment type="caution">
    <text evidence="6">The sequence shown here is derived from an EMBL/GenBank/DDBJ whole genome shotgun (WGS) entry which is preliminary data.</text>
</comment>
<evidence type="ECO:0008006" key="8">
    <source>
        <dbReference type="Google" id="ProtNLM"/>
    </source>
</evidence>
<dbReference type="InterPro" id="IPR011520">
    <property type="entry name" value="Vg_fam"/>
</dbReference>
<evidence type="ECO:0000256" key="2">
    <source>
        <dbReference type="ARBA" id="ARBA00023015"/>
    </source>
</evidence>
<feature type="region of interest" description="Disordered" evidence="5">
    <location>
        <begin position="36"/>
        <end position="58"/>
    </location>
</feature>
<organism evidence="6 7">
    <name type="scientific">Patella caerulea</name>
    <name type="common">Rayed Mediterranean limpet</name>
    <dbReference type="NCBI Taxonomy" id="87958"/>
    <lineage>
        <taxon>Eukaryota</taxon>
        <taxon>Metazoa</taxon>
        <taxon>Spiralia</taxon>
        <taxon>Lophotrochozoa</taxon>
        <taxon>Mollusca</taxon>
        <taxon>Gastropoda</taxon>
        <taxon>Patellogastropoda</taxon>
        <taxon>Patelloidea</taxon>
        <taxon>Patellidae</taxon>
        <taxon>Patella</taxon>
    </lineage>
</organism>